<dbReference type="InterPro" id="IPR040459">
    <property type="entry name" value="MJ1316"/>
</dbReference>
<dbReference type="EMBL" id="LAFY01000587">
    <property type="protein sequence ID" value="KJX96889.1"/>
    <property type="molecule type" value="Genomic_DNA"/>
</dbReference>
<proteinExistence type="predicted"/>
<name>A0A0F4GHE9_9PEZI</name>
<feature type="region of interest" description="Disordered" evidence="1">
    <location>
        <begin position="570"/>
        <end position="589"/>
    </location>
</feature>
<evidence type="ECO:0000313" key="4">
    <source>
        <dbReference type="Proteomes" id="UP000033647"/>
    </source>
</evidence>
<evidence type="ECO:0000259" key="2">
    <source>
        <dbReference type="Pfam" id="PF04457"/>
    </source>
</evidence>
<evidence type="ECO:0000256" key="1">
    <source>
        <dbReference type="SAM" id="MobiDB-lite"/>
    </source>
</evidence>
<reference evidence="3 4" key="1">
    <citation type="submission" date="2015-03" db="EMBL/GenBank/DDBJ databases">
        <title>RNA-seq based gene annotation and comparative genomics of four Zymoseptoria species reveal species-specific pathogenicity related genes and transposable element activity.</title>
        <authorList>
            <person name="Grandaubert J."/>
            <person name="Bhattacharyya A."/>
            <person name="Stukenbrock E.H."/>
        </authorList>
    </citation>
    <scope>NUCLEOTIDE SEQUENCE [LARGE SCALE GENOMIC DNA]</scope>
    <source>
        <strain evidence="3 4">Zb18110</strain>
    </source>
</reference>
<accession>A0A0F4GHE9</accession>
<dbReference type="STRING" id="1047168.A0A0F4GHE9"/>
<dbReference type="OrthoDB" id="10263155at2759"/>
<evidence type="ECO:0000313" key="3">
    <source>
        <dbReference type="EMBL" id="KJX96889.1"/>
    </source>
</evidence>
<dbReference type="AlphaFoldDB" id="A0A0F4GHE9"/>
<gene>
    <name evidence="3" type="ORF">TI39_contig595g00011</name>
</gene>
<sequence length="679" mass="76292">MSQHANFFVHRTYNHDAEEMAWRVKDAQYGSDTSFRYWELDKIIRKISALLNFDYVQPENGFHPLDMSDINRNNASSRPKAQFPTYIFPTLPFAAGGCPPHEVIELVCVADMSARTFFESAKERLCTAGLAILEDDYSGHLAGMASEERDENVVRVEISTSSPLGGAIKCVMVLRYQHKPADFDGQITARRQITRATARKSPALARVLDQQLLNRQSFDLSHELFPSVSRALVNPAISTVPEAGASPSAVIASQKAPMVAPQTGVSTPAGSLFLHREYLRLQYLARDMGLMSPRLGLLSTEILLLAWTKAMQHEVEQNDNTGAELSFERCLRSLIEVFQTPDLTTPRGKRFLPSTSADDEDIYVNTEGIDATLRFLTDLCNNLPSSPCVSSPASGLRYFASAYPAYIRIDLNCSAMRQNLRPADAFFDVLYNTQKSIRIETLGEIRARPWPYQLTSRVEHGQGMSIYLIGLYSSKNDKPPVLPSSIRNALLNSHVNVLFDDVFQDTGFDHTNCFVHSETLTPEGLREFLDTTDVISRHVAQGVGYSEEFLPEDDFTSPGAQMEFVTEPKAGPVATTESDLAGTTAVPDASSNDRVGCSKRFRDADSAAHRLCWDAAHRDIDYEVGYQDRFLPDLVWKPLHRWQRATEEEDFVPSHRIRQIRRQWDGVVVWDREARFDMT</sequence>
<dbReference type="Pfam" id="PF04457">
    <property type="entry name" value="MJ1316"/>
    <property type="match status" value="1"/>
</dbReference>
<comment type="caution">
    <text evidence="3">The sequence shown here is derived from an EMBL/GenBank/DDBJ whole genome shotgun (WGS) entry which is preliminary data.</text>
</comment>
<protein>
    <recommendedName>
        <fullName evidence="2">MJ1316 RNA cyclic group end recognition domain-containing protein</fullName>
    </recommendedName>
</protein>
<feature type="domain" description="MJ1316 RNA cyclic group end recognition" evidence="2">
    <location>
        <begin position="601"/>
        <end position="672"/>
    </location>
</feature>
<dbReference type="Proteomes" id="UP000033647">
    <property type="component" value="Unassembled WGS sequence"/>
</dbReference>
<keyword evidence="4" id="KW-1185">Reference proteome</keyword>
<organism evidence="3 4">
    <name type="scientific">Zymoseptoria brevis</name>
    <dbReference type="NCBI Taxonomy" id="1047168"/>
    <lineage>
        <taxon>Eukaryota</taxon>
        <taxon>Fungi</taxon>
        <taxon>Dikarya</taxon>
        <taxon>Ascomycota</taxon>
        <taxon>Pezizomycotina</taxon>
        <taxon>Dothideomycetes</taxon>
        <taxon>Dothideomycetidae</taxon>
        <taxon>Mycosphaerellales</taxon>
        <taxon>Mycosphaerellaceae</taxon>
        <taxon>Zymoseptoria</taxon>
    </lineage>
</organism>